<proteinExistence type="predicted"/>
<accession>A0A922CWP1</accession>
<dbReference type="AlphaFoldDB" id="A0A922CWP1"/>
<dbReference type="Proteomes" id="UP000791440">
    <property type="component" value="Unassembled WGS sequence"/>
</dbReference>
<feature type="signal peptide" evidence="1">
    <location>
        <begin position="1"/>
        <end position="22"/>
    </location>
</feature>
<reference evidence="2" key="2">
    <citation type="submission" date="2020-12" db="EMBL/GenBank/DDBJ databases">
        <authorList>
            <person name="Kanost M."/>
        </authorList>
    </citation>
    <scope>NUCLEOTIDE SEQUENCE</scope>
</reference>
<evidence type="ECO:0000313" key="3">
    <source>
        <dbReference type="Proteomes" id="UP000791440"/>
    </source>
</evidence>
<keyword evidence="1" id="KW-0732">Signal</keyword>
<comment type="caution">
    <text evidence="2">The sequence shown here is derived from an EMBL/GenBank/DDBJ whole genome shotgun (WGS) entry which is preliminary data.</text>
</comment>
<evidence type="ECO:0000256" key="1">
    <source>
        <dbReference type="SAM" id="SignalP"/>
    </source>
</evidence>
<keyword evidence="3" id="KW-1185">Reference proteome</keyword>
<protein>
    <submittedName>
        <fullName evidence="2">Uncharacterized protein</fullName>
    </submittedName>
</protein>
<sequence length="174" mass="20452">MVNKIVLLALVSLFNLDTICRAWKAIPANQAMYTLRAGFGKEKVGESDELLPRTYLHSTYKFGWCPGDATSPVFKRKEINITLPTWESTQAGYLHVLSKKHTQRFALQCIVMKAYVPKKYQFHKSRLPLYYCQGYVFMLMLNTVQRMEIHEFYLHQKLNLPVNFVFQFYHPHIL</sequence>
<name>A0A922CWP1_MANSE</name>
<feature type="chain" id="PRO_5036690282" evidence="1">
    <location>
        <begin position="23"/>
        <end position="174"/>
    </location>
</feature>
<evidence type="ECO:0000313" key="2">
    <source>
        <dbReference type="EMBL" id="KAG6462335.1"/>
    </source>
</evidence>
<dbReference type="EMBL" id="JH668833">
    <property type="protein sequence ID" value="KAG6462335.1"/>
    <property type="molecule type" value="Genomic_DNA"/>
</dbReference>
<gene>
    <name evidence="2" type="ORF">O3G_MSEX013192</name>
</gene>
<reference evidence="2" key="1">
    <citation type="journal article" date="2016" name="Insect Biochem. Mol. Biol.">
        <title>Multifaceted biological insights from a draft genome sequence of the tobacco hornworm moth, Manduca sexta.</title>
        <authorList>
            <person name="Kanost M.R."/>
            <person name="Arrese E.L."/>
            <person name="Cao X."/>
            <person name="Chen Y.R."/>
            <person name="Chellapilla S."/>
            <person name="Goldsmith M.R."/>
            <person name="Grosse-Wilde E."/>
            <person name="Heckel D.G."/>
            <person name="Herndon N."/>
            <person name="Jiang H."/>
            <person name="Papanicolaou A."/>
            <person name="Qu J."/>
            <person name="Soulages J.L."/>
            <person name="Vogel H."/>
            <person name="Walters J."/>
            <person name="Waterhouse R.M."/>
            <person name="Ahn S.J."/>
            <person name="Almeida F.C."/>
            <person name="An C."/>
            <person name="Aqrawi P."/>
            <person name="Bretschneider A."/>
            <person name="Bryant W.B."/>
            <person name="Bucks S."/>
            <person name="Chao H."/>
            <person name="Chevignon G."/>
            <person name="Christen J.M."/>
            <person name="Clarke D.F."/>
            <person name="Dittmer N.T."/>
            <person name="Ferguson L.C.F."/>
            <person name="Garavelou S."/>
            <person name="Gordon K.H.J."/>
            <person name="Gunaratna R.T."/>
            <person name="Han Y."/>
            <person name="Hauser F."/>
            <person name="He Y."/>
            <person name="Heidel-Fischer H."/>
            <person name="Hirsh A."/>
            <person name="Hu Y."/>
            <person name="Jiang H."/>
            <person name="Kalra D."/>
            <person name="Klinner C."/>
            <person name="Konig C."/>
            <person name="Kovar C."/>
            <person name="Kroll A.R."/>
            <person name="Kuwar S.S."/>
            <person name="Lee S.L."/>
            <person name="Lehman R."/>
            <person name="Li K."/>
            <person name="Li Z."/>
            <person name="Liang H."/>
            <person name="Lovelace S."/>
            <person name="Lu Z."/>
            <person name="Mansfield J.H."/>
            <person name="McCulloch K.J."/>
            <person name="Mathew T."/>
            <person name="Morton B."/>
            <person name="Muzny D.M."/>
            <person name="Neunemann D."/>
            <person name="Ongeri F."/>
            <person name="Pauchet Y."/>
            <person name="Pu L.L."/>
            <person name="Pyrousis I."/>
            <person name="Rao X.J."/>
            <person name="Redding A."/>
            <person name="Roesel C."/>
            <person name="Sanchez-Gracia A."/>
            <person name="Schaack S."/>
            <person name="Shukla A."/>
            <person name="Tetreau G."/>
            <person name="Wang Y."/>
            <person name="Xiong G.H."/>
            <person name="Traut W."/>
            <person name="Walsh T.K."/>
            <person name="Worley K.C."/>
            <person name="Wu D."/>
            <person name="Wu W."/>
            <person name="Wu Y.Q."/>
            <person name="Zhang X."/>
            <person name="Zou Z."/>
            <person name="Zucker H."/>
            <person name="Briscoe A.D."/>
            <person name="Burmester T."/>
            <person name="Clem R.J."/>
            <person name="Feyereisen R."/>
            <person name="Grimmelikhuijzen C.J.P."/>
            <person name="Hamodrakas S.J."/>
            <person name="Hansson B.S."/>
            <person name="Huguet E."/>
            <person name="Jermiin L.S."/>
            <person name="Lan Q."/>
            <person name="Lehman H.K."/>
            <person name="Lorenzen M."/>
            <person name="Merzendorfer H."/>
            <person name="Michalopoulos I."/>
            <person name="Morton D.B."/>
            <person name="Muthukrishnan S."/>
            <person name="Oakeshott J.G."/>
            <person name="Palmer W."/>
            <person name="Park Y."/>
            <person name="Passarelli A.L."/>
            <person name="Rozas J."/>
            <person name="Schwartz L.M."/>
            <person name="Smith W."/>
            <person name="Southgate A."/>
            <person name="Vilcinskas A."/>
            <person name="Vogt R."/>
            <person name="Wang P."/>
            <person name="Werren J."/>
            <person name="Yu X.Q."/>
            <person name="Zhou J.J."/>
            <person name="Brown S.J."/>
            <person name="Scherer S.E."/>
            <person name="Richards S."/>
            <person name="Blissard G.W."/>
        </authorList>
    </citation>
    <scope>NUCLEOTIDE SEQUENCE</scope>
</reference>
<organism evidence="2 3">
    <name type="scientific">Manduca sexta</name>
    <name type="common">Tobacco hawkmoth</name>
    <name type="synonym">Tobacco hornworm</name>
    <dbReference type="NCBI Taxonomy" id="7130"/>
    <lineage>
        <taxon>Eukaryota</taxon>
        <taxon>Metazoa</taxon>
        <taxon>Ecdysozoa</taxon>
        <taxon>Arthropoda</taxon>
        <taxon>Hexapoda</taxon>
        <taxon>Insecta</taxon>
        <taxon>Pterygota</taxon>
        <taxon>Neoptera</taxon>
        <taxon>Endopterygota</taxon>
        <taxon>Lepidoptera</taxon>
        <taxon>Glossata</taxon>
        <taxon>Ditrysia</taxon>
        <taxon>Bombycoidea</taxon>
        <taxon>Sphingidae</taxon>
        <taxon>Sphinginae</taxon>
        <taxon>Sphingini</taxon>
        <taxon>Manduca</taxon>
    </lineage>
</organism>